<feature type="region of interest" description="Disordered" evidence="1">
    <location>
        <begin position="80"/>
        <end position="111"/>
    </location>
</feature>
<reference evidence="3" key="1">
    <citation type="submission" date="2023-07" db="EMBL/GenBank/DDBJ databases">
        <title>Chromosome-level Genome Assembly of Striped Snakehead (Channa striata).</title>
        <authorList>
            <person name="Liu H."/>
        </authorList>
    </citation>
    <scope>NUCLEOTIDE SEQUENCE</scope>
    <source>
        <strain evidence="3">Gz</strain>
        <tissue evidence="3">Muscle</tissue>
    </source>
</reference>
<dbReference type="PANTHER" id="PTHR28613:SF2">
    <property type="entry name" value="TRANSMEMBRANE PROTEIN 238-LIKE"/>
    <property type="match status" value="1"/>
</dbReference>
<feature type="transmembrane region" description="Helical" evidence="2">
    <location>
        <begin position="153"/>
        <end position="174"/>
    </location>
</feature>
<evidence type="ECO:0000256" key="2">
    <source>
        <dbReference type="SAM" id="Phobius"/>
    </source>
</evidence>
<sequence>MSLGFWVMWYAWNVPVSEDDGVKKRDSVVVQLARKLTERLSQKLKAEDKVKCVEDVDSSRGGSPPRKASRVTWGKSTAYHNEGYDDHLDPPSVEKTVDTEEKEQTTSRRPFHSTTMAQGNYSILFLSLAAIFDIVGCILFFLGIFAPLSYWDFFVLSGPLLIFLSLVFWIFWYMGNLTVSEEELNLPKHDIL</sequence>
<evidence type="ECO:0000313" key="3">
    <source>
        <dbReference type="EMBL" id="KAK2833000.1"/>
    </source>
</evidence>
<name>A0AA88SC89_CHASR</name>
<evidence type="ECO:0000256" key="1">
    <source>
        <dbReference type="SAM" id="MobiDB-lite"/>
    </source>
</evidence>
<keyword evidence="2" id="KW-0812">Transmembrane</keyword>
<feature type="transmembrane region" description="Helical" evidence="2">
    <location>
        <begin position="123"/>
        <end position="147"/>
    </location>
</feature>
<gene>
    <name evidence="3" type="ORF">Q5P01_016889</name>
</gene>
<evidence type="ECO:0000313" key="4">
    <source>
        <dbReference type="Proteomes" id="UP001187415"/>
    </source>
</evidence>
<evidence type="ECO:0008006" key="5">
    <source>
        <dbReference type="Google" id="ProtNLM"/>
    </source>
</evidence>
<feature type="compositionally biased region" description="Basic and acidic residues" evidence="1">
    <location>
        <begin position="95"/>
        <end position="106"/>
    </location>
</feature>
<keyword evidence="2" id="KW-1133">Transmembrane helix</keyword>
<keyword evidence="4" id="KW-1185">Reference proteome</keyword>
<dbReference type="Proteomes" id="UP001187415">
    <property type="component" value="Unassembled WGS sequence"/>
</dbReference>
<dbReference type="EMBL" id="JAUPFM010000013">
    <property type="protein sequence ID" value="KAK2833000.1"/>
    <property type="molecule type" value="Genomic_DNA"/>
</dbReference>
<protein>
    <recommendedName>
        <fullName evidence="5">Transmembrane protein 238</fullName>
    </recommendedName>
</protein>
<dbReference type="Pfam" id="PF15125">
    <property type="entry name" value="TMEM238"/>
    <property type="match status" value="1"/>
</dbReference>
<accession>A0AA88SC89</accession>
<comment type="caution">
    <text evidence="3">The sequence shown here is derived from an EMBL/GenBank/DDBJ whole genome shotgun (WGS) entry which is preliminary data.</text>
</comment>
<organism evidence="3 4">
    <name type="scientific">Channa striata</name>
    <name type="common">Snakehead murrel</name>
    <name type="synonym">Ophicephalus striatus</name>
    <dbReference type="NCBI Taxonomy" id="64152"/>
    <lineage>
        <taxon>Eukaryota</taxon>
        <taxon>Metazoa</taxon>
        <taxon>Chordata</taxon>
        <taxon>Craniata</taxon>
        <taxon>Vertebrata</taxon>
        <taxon>Euteleostomi</taxon>
        <taxon>Actinopterygii</taxon>
        <taxon>Neopterygii</taxon>
        <taxon>Teleostei</taxon>
        <taxon>Neoteleostei</taxon>
        <taxon>Acanthomorphata</taxon>
        <taxon>Anabantaria</taxon>
        <taxon>Anabantiformes</taxon>
        <taxon>Channoidei</taxon>
        <taxon>Channidae</taxon>
        <taxon>Channa</taxon>
    </lineage>
</organism>
<proteinExistence type="predicted"/>
<dbReference type="PANTHER" id="PTHR28613">
    <property type="entry name" value="SI:CH211-232M10.4-RELATED"/>
    <property type="match status" value="1"/>
</dbReference>
<dbReference type="InterPro" id="IPR029365">
    <property type="entry name" value="TMEM238"/>
</dbReference>
<keyword evidence="2" id="KW-0472">Membrane</keyword>
<dbReference type="AlphaFoldDB" id="A0AA88SC89"/>